<feature type="region of interest" description="Disordered" evidence="1">
    <location>
        <begin position="969"/>
        <end position="990"/>
    </location>
</feature>
<dbReference type="EMBL" id="JACOOI010000003">
    <property type="protein sequence ID" value="MBC5642110.1"/>
    <property type="molecule type" value="Genomic_DNA"/>
</dbReference>
<name>A0ABR7DX69_9BACT</name>
<accession>A0ABR7DX69</accession>
<proteinExistence type="predicted"/>
<evidence type="ECO:0000256" key="2">
    <source>
        <dbReference type="SAM" id="SignalP"/>
    </source>
</evidence>
<dbReference type="Proteomes" id="UP000644010">
    <property type="component" value="Unassembled WGS sequence"/>
</dbReference>
<evidence type="ECO:0000313" key="4">
    <source>
        <dbReference type="EMBL" id="MBC5642110.1"/>
    </source>
</evidence>
<dbReference type="InterPro" id="IPR011493">
    <property type="entry name" value="GLUG"/>
</dbReference>
<keyword evidence="2" id="KW-0732">Signal</keyword>
<dbReference type="Pfam" id="PF07581">
    <property type="entry name" value="Glug"/>
    <property type="match status" value="1"/>
</dbReference>
<feature type="domain" description="GLUG" evidence="3">
    <location>
        <begin position="343"/>
        <end position="367"/>
    </location>
</feature>
<evidence type="ECO:0000256" key="1">
    <source>
        <dbReference type="SAM" id="MobiDB-lite"/>
    </source>
</evidence>
<comment type="caution">
    <text evidence="4">The sequence shown here is derived from an EMBL/GenBank/DDBJ whole genome shotgun (WGS) entry which is preliminary data.</text>
</comment>
<feature type="signal peptide" evidence="2">
    <location>
        <begin position="1"/>
        <end position="24"/>
    </location>
</feature>
<protein>
    <recommendedName>
        <fullName evidence="3">GLUG domain-containing protein</fullName>
    </recommendedName>
</protein>
<dbReference type="PROSITE" id="PS51257">
    <property type="entry name" value="PROKAR_LIPOPROTEIN"/>
    <property type="match status" value="1"/>
</dbReference>
<keyword evidence="5" id="KW-1185">Reference proteome</keyword>
<feature type="chain" id="PRO_5046029101" description="GLUG domain-containing protein" evidence="2">
    <location>
        <begin position="25"/>
        <end position="990"/>
    </location>
</feature>
<gene>
    <name evidence="4" type="ORF">H8S77_04345</name>
</gene>
<dbReference type="Gene3D" id="2.160.20.110">
    <property type="match status" value="4"/>
</dbReference>
<reference evidence="4 5" key="1">
    <citation type="submission" date="2020-08" db="EMBL/GenBank/DDBJ databases">
        <title>Genome public.</title>
        <authorList>
            <person name="Liu C."/>
            <person name="Sun Q."/>
        </authorList>
    </citation>
    <scope>NUCLEOTIDE SEQUENCE [LARGE SCALE GENOMIC DNA]</scope>
    <source>
        <strain evidence="4 5">BX2</strain>
    </source>
</reference>
<organism evidence="4 5">
    <name type="scientific">Parabacteroides segnis</name>
    <dbReference type="NCBI Taxonomy" id="2763058"/>
    <lineage>
        <taxon>Bacteria</taxon>
        <taxon>Pseudomonadati</taxon>
        <taxon>Bacteroidota</taxon>
        <taxon>Bacteroidia</taxon>
        <taxon>Bacteroidales</taxon>
        <taxon>Tannerellaceae</taxon>
        <taxon>Parabacteroides</taxon>
    </lineage>
</organism>
<sequence>MNTFKPIFAALVLFLFQAIFLACSDDKEEIAVPPENSIPGQEFGIRQLSVKLPRLGRLEVLFSKINCRIHMKGVDDRITYPVNTFLSATADSLIIDAEDPILSELPHQMYHLNYITFPKKDLAVKAGEVDSDAAVQDTVYLGARLSVENPDNIAFRSSFNLETDRIGAGSAADPVAIACGKNFYDIICNGLTIGNDLSGQYFELTANINFQMSEITTDKGWEPAGRHNINGGPTSFNGILDGNGNAIDLLSSSSTEDYAGLFYKLGSQAYLHDLKFTSVALIGKDYIGAVACYSEAGARLENISLAGFVNGTSNIGGLIGAGDASIANCVSSLTVSVKSDKSAEYVGGLIGKTTSSDIKNCVLTGMVTAAKGSKVGGITGAGGSFTNCYVGGSIQGYNYTGGITGEASGSFTGCQVGATLSYNSYAFPWEIFLEQPRVSPFSISITGTNYVGGFAGTGSLTLSGENIFLRESGTTATLTGNDYVGGLVGLSKYLEARVSASFISYAHLNANNYVGGVAGQLENMNTDAIFTNRGPINSKGGECGGIVGRGVALTCKGTWTNEATIVGTTKVGGVIGYVDKMDSQCEINMINDGSIKATGFYLGGLVGRSSSPLRFGTDSRVSQEGGSMKIEGDSYIGGIVGRIEADLGSTSYVINKQPAVYANIYAKPGLSGERGFVGGICGYIYMRNTAGVTQVINGTNICKIVITSSCPTSTGGAIGYLRAETNKDDVGQIKLSGITQLTGSISATGGAVGGIVGRVENKNNKSILIENCKNFVSLTSTATSNVDGFGGIVGLRSEPGYEIRIANCANYANISGRNVSAAGGILGQQEENVYIDQCFNAGKIDANSAVGGILGRVFEHAAVENCFNMGEVPWVSGKTLLAGIVGQKENKSKKDLRIKNCYNVGSTGWGIIGGEDDKNVECQNCYYLDTASDGDMKKSGSESKNATQMRQKATYSAFPSDIWAFGTDGESAPTLKNNKIASGYPNPLSR</sequence>
<evidence type="ECO:0000313" key="5">
    <source>
        <dbReference type="Proteomes" id="UP000644010"/>
    </source>
</evidence>
<evidence type="ECO:0000259" key="3">
    <source>
        <dbReference type="Pfam" id="PF07581"/>
    </source>
</evidence>